<keyword evidence="3" id="KW-1185">Reference proteome</keyword>
<accession>A0A9X2P4U3</accession>
<evidence type="ECO:0000256" key="1">
    <source>
        <dbReference type="SAM" id="Phobius"/>
    </source>
</evidence>
<dbReference type="Pfam" id="PF13858">
    <property type="entry name" value="DUF4199"/>
    <property type="match status" value="1"/>
</dbReference>
<dbReference type="Proteomes" id="UP001142175">
    <property type="component" value="Unassembled WGS sequence"/>
</dbReference>
<dbReference type="InterPro" id="IPR025250">
    <property type="entry name" value="DUF4199"/>
</dbReference>
<comment type="caution">
    <text evidence="2">The sequence shown here is derived from an EMBL/GenBank/DDBJ whole genome shotgun (WGS) entry which is preliminary data.</text>
</comment>
<dbReference type="EMBL" id="JANSUY010000012">
    <property type="protein sequence ID" value="MCR9016076.1"/>
    <property type="molecule type" value="Genomic_DNA"/>
</dbReference>
<dbReference type="RefSeq" id="WP_258423933.1">
    <property type="nucleotide sequence ID" value="NZ_JANSUY010000012.1"/>
</dbReference>
<keyword evidence="1" id="KW-0472">Membrane</keyword>
<gene>
    <name evidence="2" type="ORF">NU887_13605</name>
</gene>
<reference evidence="2" key="1">
    <citation type="submission" date="2022-08" db="EMBL/GenBank/DDBJ databases">
        <authorList>
            <person name="Zhang D."/>
        </authorList>
    </citation>
    <scope>NUCLEOTIDE SEQUENCE</scope>
    <source>
        <strain evidence="2">XJ19-11</strain>
    </source>
</reference>
<keyword evidence="1" id="KW-0812">Transmembrane</keyword>
<feature type="transmembrane region" description="Helical" evidence="1">
    <location>
        <begin position="147"/>
        <end position="165"/>
    </location>
</feature>
<keyword evidence="1" id="KW-1133">Transmembrane helix</keyword>
<dbReference type="AlphaFoldDB" id="A0A9X2P4U3"/>
<evidence type="ECO:0000313" key="3">
    <source>
        <dbReference type="Proteomes" id="UP001142175"/>
    </source>
</evidence>
<feature type="transmembrane region" description="Helical" evidence="1">
    <location>
        <begin position="36"/>
        <end position="56"/>
    </location>
</feature>
<organism evidence="2 3">
    <name type="scientific">Aquiflexum gelatinilyticum</name>
    <dbReference type="NCBI Taxonomy" id="2961943"/>
    <lineage>
        <taxon>Bacteria</taxon>
        <taxon>Pseudomonadati</taxon>
        <taxon>Bacteroidota</taxon>
        <taxon>Cytophagia</taxon>
        <taxon>Cytophagales</taxon>
        <taxon>Cyclobacteriaceae</taxon>
        <taxon>Aquiflexum</taxon>
    </lineage>
</organism>
<proteinExistence type="predicted"/>
<sequence>MKRYLGSTYLFGLIGGVFCVLAFLLFKWIGFDATNLSMLFGYVLIPIFVFLGIRYFRNDINGGELSFAHGMTIGFLIYTMIGIVAGLGIWLVLSLSPGFFEEIKAAKVAVMETNEELIVGQLGQESFDFTYEKIQAMTALDIAMNDFIWKILPGLFFTIIISIILRRTKL</sequence>
<name>A0A9X2P4U3_9BACT</name>
<feature type="transmembrane region" description="Helical" evidence="1">
    <location>
        <begin position="68"/>
        <end position="93"/>
    </location>
</feature>
<evidence type="ECO:0000313" key="2">
    <source>
        <dbReference type="EMBL" id="MCR9016076.1"/>
    </source>
</evidence>
<protein>
    <submittedName>
        <fullName evidence="2">DUF4199 domain-containing protein</fullName>
    </submittedName>
</protein>
<feature type="transmembrane region" description="Helical" evidence="1">
    <location>
        <begin position="9"/>
        <end position="30"/>
    </location>
</feature>